<feature type="signal peptide" evidence="1">
    <location>
        <begin position="1"/>
        <end position="23"/>
    </location>
</feature>
<dbReference type="RefSeq" id="WP_055466169.1">
    <property type="nucleotide sequence ID" value="NZ_LKHS01000009.1"/>
</dbReference>
<dbReference type="Pfam" id="PF12915">
    <property type="entry name" value="DUF3833"/>
    <property type="match status" value="1"/>
</dbReference>
<name>A0A0Q2N2C4_VIBFU</name>
<keyword evidence="1" id="KW-0732">Signal</keyword>
<dbReference type="PROSITE" id="PS51257">
    <property type="entry name" value="PROKAR_LIPOPROTEIN"/>
    <property type="match status" value="1"/>
</dbReference>
<reference evidence="2 3" key="1">
    <citation type="submission" date="2015-08" db="EMBL/GenBank/DDBJ databases">
        <title>Antibacterial properties of a collection of Vibrionaceae strains.</title>
        <authorList>
            <person name="Giubergia S."/>
        </authorList>
    </citation>
    <scope>NUCLEOTIDE SEQUENCE [LARGE SCALE GENOMIC DNA]</scope>
    <source>
        <strain evidence="2 3">S0821</strain>
    </source>
</reference>
<dbReference type="AlphaFoldDB" id="A0A0Q2N2C4"/>
<gene>
    <name evidence="2" type="ORF">AMR76_11665</name>
</gene>
<feature type="chain" id="PRO_5006194777" description="DUF3833 domain-containing protein" evidence="1">
    <location>
        <begin position="24"/>
        <end position="175"/>
    </location>
</feature>
<organism evidence="2 3">
    <name type="scientific">Vibrio furnissii</name>
    <dbReference type="NCBI Taxonomy" id="29494"/>
    <lineage>
        <taxon>Bacteria</taxon>
        <taxon>Pseudomonadati</taxon>
        <taxon>Pseudomonadota</taxon>
        <taxon>Gammaproteobacteria</taxon>
        <taxon>Vibrionales</taxon>
        <taxon>Vibrionaceae</taxon>
        <taxon>Vibrio</taxon>
    </lineage>
</organism>
<protein>
    <recommendedName>
        <fullName evidence="4">DUF3833 domain-containing protein</fullName>
    </recommendedName>
</protein>
<evidence type="ECO:0000313" key="2">
    <source>
        <dbReference type="EMBL" id="KQH85927.1"/>
    </source>
</evidence>
<evidence type="ECO:0000256" key="1">
    <source>
        <dbReference type="SAM" id="SignalP"/>
    </source>
</evidence>
<evidence type="ECO:0000313" key="3">
    <source>
        <dbReference type="Proteomes" id="UP000051221"/>
    </source>
</evidence>
<dbReference type="InParanoid" id="A0A0Q2N2C4"/>
<accession>A0A0Q2N2C4</accession>
<dbReference type="EMBL" id="LKHS01000009">
    <property type="protein sequence ID" value="KQH85927.1"/>
    <property type="molecule type" value="Genomic_DNA"/>
</dbReference>
<keyword evidence="3" id="KW-1185">Reference proteome</keyword>
<comment type="caution">
    <text evidence="2">The sequence shown here is derived from an EMBL/GenBank/DDBJ whole genome shotgun (WGS) entry which is preliminary data.</text>
</comment>
<sequence>MRYTLKTWLLATVLLLAGCSAELKEYQATQPAFDLFGYFHGETRAWGMVQDYSNKQTRRFQVVIQGQVADDTLTLVEDFVFDDGEQSQRVWTITRTADGHYQGTADDVIGIATGQEIGNALQWQYDFLLKTDDSEVTVSFDDWLFRQDDKRLFNVTTIRKLGLEVGKVTLFFEKD</sequence>
<evidence type="ECO:0008006" key="4">
    <source>
        <dbReference type="Google" id="ProtNLM"/>
    </source>
</evidence>
<dbReference type="Proteomes" id="UP000051221">
    <property type="component" value="Unassembled WGS sequence"/>
</dbReference>
<dbReference type="InterPro" id="IPR024409">
    <property type="entry name" value="DUF3833"/>
</dbReference>
<proteinExistence type="predicted"/>